<keyword evidence="2" id="KW-0067">ATP-binding</keyword>
<protein>
    <submittedName>
        <fullName evidence="2">ATP-dependent DNA helicase RecG</fullName>
        <ecNumber evidence="2">3.6.4.12</ecNumber>
    </submittedName>
</protein>
<name>A0A9W4G3N4_9CYAN</name>
<keyword evidence="2" id="KW-0347">Helicase</keyword>
<evidence type="ECO:0000313" key="3">
    <source>
        <dbReference type="Proteomes" id="UP001153719"/>
    </source>
</evidence>
<dbReference type="InterPro" id="IPR036390">
    <property type="entry name" value="WH_DNA-bd_sf"/>
</dbReference>
<dbReference type="Gene3D" id="3.30.565.60">
    <property type="match status" value="1"/>
</dbReference>
<dbReference type="PANTHER" id="PTHR30595">
    <property type="entry name" value="GLPR-RELATED TRANSCRIPTIONAL REPRESSOR"/>
    <property type="match status" value="1"/>
</dbReference>
<dbReference type="Proteomes" id="UP001153719">
    <property type="component" value="Chromosome"/>
</dbReference>
<dbReference type="Pfam" id="PF13749">
    <property type="entry name" value="HATPase_c_4"/>
    <property type="match status" value="1"/>
</dbReference>
<dbReference type="InterPro" id="IPR007421">
    <property type="entry name" value="Schlafen_AlbA_2_dom"/>
</dbReference>
<dbReference type="PANTHER" id="PTHR30595:SF6">
    <property type="entry name" value="SCHLAFEN ALBA-2 DOMAIN-CONTAINING PROTEIN"/>
    <property type="match status" value="1"/>
</dbReference>
<dbReference type="InterPro" id="IPR038461">
    <property type="entry name" value="Schlafen_AlbA_2_dom_sf"/>
</dbReference>
<dbReference type="Gene3D" id="1.10.10.10">
    <property type="entry name" value="Winged helix-like DNA-binding domain superfamily/Winged helix DNA-binding domain"/>
    <property type="match status" value="2"/>
</dbReference>
<dbReference type="Pfam" id="PF06224">
    <property type="entry name" value="AlkZ-like"/>
    <property type="match status" value="1"/>
</dbReference>
<dbReference type="GO" id="GO:0016787">
    <property type="term" value="F:hydrolase activity"/>
    <property type="evidence" value="ECO:0007669"/>
    <property type="project" value="UniProtKB-KW"/>
</dbReference>
<evidence type="ECO:0000313" key="2">
    <source>
        <dbReference type="EMBL" id="CAD5927105.1"/>
    </source>
</evidence>
<reference evidence="2" key="1">
    <citation type="submission" date="2020-09" db="EMBL/GenBank/DDBJ databases">
        <authorList>
            <person name="Blom J."/>
        </authorList>
    </citation>
    <scope>NUCLEOTIDE SEQUENCE</scope>
    <source>
        <strain evidence="2">No.713</strain>
    </source>
</reference>
<dbReference type="SUPFAM" id="SSF46785">
    <property type="entry name" value="Winged helix' DNA-binding domain"/>
    <property type="match status" value="1"/>
</dbReference>
<dbReference type="KEGG" id="ppsu:NO713_01045"/>
<dbReference type="InterPro" id="IPR009351">
    <property type="entry name" value="AlkZ-like"/>
</dbReference>
<keyword evidence="3" id="KW-1185">Reference proteome</keyword>
<accession>A0A9W4G3N4</accession>
<dbReference type="EMBL" id="LR882967">
    <property type="protein sequence ID" value="CAD5927105.1"/>
    <property type="molecule type" value="Genomic_DNA"/>
</dbReference>
<sequence length="554" mass="61888">MTPALPPQETLTIEFKSDRNKLSDRDLIEAITCLANTDGGELWLGVEDDGTPTGLHPDHQMVEGVIGLVAARTSPALTVQVDRLTIQSVQVARILVPQAKGEVATSNGVYVRRRLRPDGTPECVPMLPHERTSRATTFGLLDASAQPVLGSTLQDFDPIERDRLRQAIQIYGGDRILLDLDDEALDGALGLTSRQSDGSRIPTLTGLLLIGREPALRDLVPTHEFAFQVLAQEAVRFNEFRRFPLLKALDWLETNFRPYNPEEELQIGLFRVPVPKVDLGAFREAIANALVHRDYHQRGAIHVRLEDEALVISNPGGLVDGVTLANLLTTEPRPRNPRLADVMKRVGIVERSGRGIDNIYRGLLRYGRTAPDYSRTNTNNVVLSLSTAEADLEFLRLVVEEENKQTRPLPIDSLIALSALRESKRLSADELATRIQRDTHQARKTLEILNEAGLVQAHGITRSRTYTLAPNLYQAAGNKAEYTRQVGFSDLQNEQLVMNYVKQYGQIKRADVMQLCRLTKDQAARLLQKLYNDRRLVRQGKSRATFYVLAPPDT</sequence>
<feature type="domain" description="Schlafen AlbA-2" evidence="1">
    <location>
        <begin position="9"/>
        <end position="113"/>
    </location>
</feature>
<keyword evidence="2" id="KW-0547">Nucleotide-binding</keyword>
<organism evidence="2 3">
    <name type="scientific">Planktothrix pseudagardhii</name>
    <dbReference type="NCBI Taxonomy" id="132604"/>
    <lineage>
        <taxon>Bacteria</taxon>
        <taxon>Bacillati</taxon>
        <taxon>Cyanobacteriota</taxon>
        <taxon>Cyanophyceae</taxon>
        <taxon>Oscillatoriophycideae</taxon>
        <taxon>Oscillatoriales</taxon>
        <taxon>Microcoleaceae</taxon>
        <taxon>Planktothrix</taxon>
    </lineage>
</organism>
<dbReference type="InterPro" id="IPR036388">
    <property type="entry name" value="WH-like_DNA-bd_sf"/>
</dbReference>
<evidence type="ECO:0000259" key="1">
    <source>
        <dbReference type="Pfam" id="PF04326"/>
    </source>
</evidence>
<keyword evidence="2" id="KW-0378">Hydrolase</keyword>
<dbReference type="Gene3D" id="3.30.950.30">
    <property type="entry name" value="Schlafen, AAA domain"/>
    <property type="match status" value="1"/>
</dbReference>
<dbReference type="InterPro" id="IPR038475">
    <property type="entry name" value="RecG_C_sf"/>
</dbReference>
<dbReference type="EC" id="3.6.4.12" evidence="2"/>
<dbReference type="GO" id="GO:0003678">
    <property type="term" value="F:DNA helicase activity"/>
    <property type="evidence" value="ECO:0007669"/>
    <property type="project" value="UniProtKB-EC"/>
</dbReference>
<dbReference type="Pfam" id="PF04326">
    <property type="entry name" value="SLFN_AlbA_2"/>
    <property type="match status" value="1"/>
</dbReference>
<gene>
    <name evidence="2" type="primary">recG</name>
    <name evidence="2" type="ORF">NO713_01045</name>
</gene>
<dbReference type="AlphaFoldDB" id="A0A9W4G3N4"/>
<proteinExistence type="predicted"/>